<dbReference type="Proteomes" id="UP000245657">
    <property type="component" value="Unassembled WGS sequence"/>
</dbReference>
<keyword evidence="8" id="KW-0067">ATP-binding</keyword>
<keyword evidence="5 12" id="KW-0812">Transmembrane</keyword>
<evidence type="ECO:0000259" key="13">
    <source>
        <dbReference type="PROSITE" id="PS50109"/>
    </source>
</evidence>
<dbReference type="GO" id="GO:0004673">
    <property type="term" value="F:protein histidine kinase activity"/>
    <property type="evidence" value="ECO:0007669"/>
    <property type="project" value="UniProtKB-EC"/>
</dbReference>
<reference evidence="15 16" key="1">
    <citation type="submission" date="2018-05" db="EMBL/GenBank/DDBJ databases">
        <title>Draft genome of Methanospirillum lacunae Ki8-1.</title>
        <authorList>
            <person name="Dueholm M.S."/>
            <person name="Nielsen P.H."/>
            <person name="Bakmann L.F."/>
            <person name="Otzen D.E."/>
        </authorList>
    </citation>
    <scope>NUCLEOTIDE SEQUENCE [LARGE SCALE GENOMIC DNA]</scope>
    <source>
        <strain evidence="15 16">Ki8-1</strain>
    </source>
</reference>
<dbReference type="GO" id="GO:0030295">
    <property type="term" value="F:protein kinase activator activity"/>
    <property type="evidence" value="ECO:0007669"/>
    <property type="project" value="TreeGrafter"/>
</dbReference>
<dbReference type="InterPro" id="IPR005467">
    <property type="entry name" value="His_kinase_dom"/>
</dbReference>
<dbReference type="OrthoDB" id="8127at2157"/>
<dbReference type="Pfam" id="PF02518">
    <property type="entry name" value="HATPase_c"/>
    <property type="match status" value="1"/>
</dbReference>
<dbReference type="SUPFAM" id="SSF55874">
    <property type="entry name" value="ATPase domain of HSP90 chaperone/DNA topoisomerase II/histidine kinase"/>
    <property type="match status" value="1"/>
</dbReference>
<feature type="domain" description="Histidine kinase" evidence="13">
    <location>
        <begin position="559"/>
        <end position="755"/>
    </location>
</feature>
<feature type="domain" description="PAS" evidence="14">
    <location>
        <begin position="394"/>
        <end position="437"/>
    </location>
</feature>
<dbReference type="GO" id="GO:0005524">
    <property type="term" value="F:ATP binding"/>
    <property type="evidence" value="ECO:0007669"/>
    <property type="project" value="UniProtKB-KW"/>
</dbReference>
<dbReference type="InterPro" id="IPR036890">
    <property type="entry name" value="HATPase_C_sf"/>
</dbReference>
<gene>
    <name evidence="15" type="ORF">DK846_14865</name>
</gene>
<dbReference type="GO" id="GO:0000156">
    <property type="term" value="F:phosphorelay response regulator activity"/>
    <property type="evidence" value="ECO:0007669"/>
    <property type="project" value="TreeGrafter"/>
</dbReference>
<evidence type="ECO:0000256" key="6">
    <source>
        <dbReference type="ARBA" id="ARBA00022741"/>
    </source>
</evidence>
<keyword evidence="7" id="KW-0418">Kinase</keyword>
<comment type="catalytic activity">
    <reaction evidence="1">
        <text>ATP + protein L-histidine = ADP + protein N-phospho-L-histidine.</text>
        <dbReference type="EC" id="2.7.13.3"/>
    </reaction>
</comment>
<keyword evidence="10" id="KW-0902">Two-component regulatory system</keyword>
<comment type="caution">
    <text evidence="15">The sequence shown here is derived from an EMBL/GenBank/DDBJ whole genome shotgun (WGS) entry which is preliminary data.</text>
</comment>
<dbReference type="GO" id="GO:0016020">
    <property type="term" value="C:membrane"/>
    <property type="evidence" value="ECO:0007669"/>
    <property type="project" value="UniProtKB-SubCell"/>
</dbReference>
<name>A0A2V2MSH3_9EURY</name>
<evidence type="ECO:0000256" key="3">
    <source>
        <dbReference type="ARBA" id="ARBA00012438"/>
    </source>
</evidence>
<dbReference type="Gene3D" id="3.30.450.20">
    <property type="entry name" value="PAS domain"/>
    <property type="match status" value="1"/>
</dbReference>
<accession>A0A2V2MSH3</accession>
<evidence type="ECO:0000256" key="4">
    <source>
        <dbReference type="ARBA" id="ARBA00022679"/>
    </source>
</evidence>
<organism evidence="15 16">
    <name type="scientific">Methanospirillum lacunae</name>
    <dbReference type="NCBI Taxonomy" id="668570"/>
    <lineage>
        <taxon>Archaea</taxon>
        <taxon>Methanobacteriati</taxon>
        <taxon>Methanobacteriota</taxon>
        <taxon>Stenosarchaea group</taxon>
        <taxon>Methanomicrobia</taxon>
        <taxon>Methanomicrobiales</taxon>
        <taxon>Methanospirillaceae</taxon>
        <taxon>Methanospirillum</taxon>
    </lineage>
</organism>
<dbReference type="GO" id="GO:0007234">
    <property type="term" value="P:osmosensory signaling via phosphorelay pathway"/>
    <property type="evidence" value="ECO:0007669"/>
    <property type="project" value="TreeGrafter"/>
</dbReference>
<dbReference type="Gene3D" id="3.40.50.2300">
    <property type="match status" value="2"/>
</dbReference>
<dbReference type="InterPro" id="IPR050351">
    <property type="entry name" value="BphY/WalK/GraS-like"/>
</dbReference>
<evidence type="ECO:0000256" key="12">
    <source>
        <dbReference type="SAM" id="Phobius"/>
    </source>
</evidence>
<dbReference type="PANTHER" id="PTHR42878">
    <property type="entry name" value="TWO-COMPONENT HISTIDINE KINASE"/>
    <property type="match status" value="1"/>
</dbReference>
<evidence type="ECO:0000313" key="16">
    <source>
        <dbReference type="Proteomes" id="UP000245657"/>
    </source>
</evidence>
<proteinExistence type="predicted"/>
<evidence type="ECO:0000256" key="10">
    <source>
        <dbReference type="ARBA" id="ARBA00023012"/>
    </source>
</evidence>
<dbReference type="NCBIfam" id="TIGR00229">
    <property type="entry name" value="sensory_box"/>
    <property type="match status" value="1"/>
</dbReference>
<keyword evidence="11 12" id="KW-0472">Membrane</keyword>
<keyword evidence="6" id="KW-0547">Nucleotide-binding</keyword>
<evidence type="ECO:0000256" key="5">
    <source>
        <dbReference type="ARBA" id="ARBA00022692"/>
    </source>
</evidence>
<dbReference type="InterPro" id="IPR035965">
    <property type="entry name" value="PAS-like_dom_sf"/>
</dbReference>
<keyword evidence="16" id="KW-1185">Reference proteome</keyword>
<dbReference type="Pfam" id="PF13188">
    <property type="entry name" value="PAS_8"/>
    <property type="match status" value="1"/>
</dbReference>
<evidence type="ECO:0000256" key="1">
    <source>
        <dbReference type="ARBA" id="ARBA00000085"/>
    </source>
</evidence>
<dbReference type="SMART" id="SM00091">
    <property type="entry name" value="PAS"/>
    <property type="match status" value="1"/>
</dbReference>
<dbReference type="EMBL" id="QGMY01000014">
    <property type="protein sequence ID" value="PWR70359.1"/>
    <property type="molecule type" value="Genomic_DNA"/>
</dbReference>
<dbReference type="GeneID" id="97547574"/>
<dbReference type="RefSeq" id="WP_109969788.1">
    <property type="nucleotide sequence ID" value="NZ_CP176093.1"/>
</dbReference>
<evidence type="ECO:0000256" key="8">
    <source>
        <dbReference type="ARBA" id="ARBA00022840"/>
    </source>
</evidence>
<evidence type="ECO:0000256" key="7">
    <source>
        <dbReference type="ARBA" id="ARBA00022777"/>
    </source>
</evidence>
<dbReference type="PROSITE" id="PS50112">
    <property type="entry name" value="PAS"/>
    <property type="match status" value="1"/>
</dbReference>
<evidence type="ECO:0000256" key="2">
    <source>
        <dbReference type="ARBA" id="ARBA00004141"/>
    </source>
</evidence>
<evidence type="ECO:0000313" key="15">
    <source>
        <dbReference type="EMBL" id="PWR70359.1"/>
    </source>
</evidence>
<sequence>MIPYTLAIKQTILVLILLCSFSFQVSAEFIIPSDNQKSLNFQDYSSKTVLLLVSTDGKSPYESLFIKGISEELEKNTSVQLKFVTEYLNIPDYRNDNNLSILDDLYRHKIETLKPDVIITKDILAIELLSRMPPELVKGIPIISDVDPGPVENLTIIPVVTEKGYDSGKNIRVILSLLPHVKHIYVISGFGRDEIDELTVLQKQISGMNLSIPVTYLINQTHDELLPEISNITSDSAIYYISFAQDIEGNHFSPEDSLIRIYSKSRAPIFGPSESYIQRGIVGGYLLSPEKYGNEVGSLALESLSGTLPVSQIVDPDKIRVYKFDWKELSRFNIDLSRIPKESILVDKEESVWDKYSLPIIIILIIIASETLLIAGLVLNRRSRVSAEKRLHESEERYRTLINNAPDAIIVYDLGENRFIEANPKALSLLGCSMEQLRSLDYSGFYAKAQELDSNLPVIVQEHLEQIFSGQVVGFERVITTYDRKEIYCDVTIVRLPNLGPKVIRASFTDITLRKIAEDKLTRLYEDLETIVSERTRELHATQEAFRQANIRLNLLTGITRHDILNQITGLLGYLELCLEDTTKDNIRSYLQSCMNLTRAVQAQIEFTRVYENIGTTDPIWQNLETLINRVHLLLPTITFKWHLDLVPVEILADPMLEKVFYTLVENSSRHGGHVTDITFRATIRDSDLIIEYEDNGVGIVEADKPRIFDWSFGKHTGVGLFVSKQILAISEVTIREFGVPGEGVRFEMVVPTGKWKSVIFNLTT</sequence>
<dbReference type="SUPFAM" id="SSF55785">
    <property type="entry name" value="PYP-like sensor domain (PAS domain)"/>
    <property type="match status" value="1"/>
</dbReference>
<evidence type="ECO:0000259" key="14">
    <source>
        <dbReference type="PROSITE" id="PS50112"/>
    </source>
</evidence>
<dbReference type="SMART" id="SM00387">
    <property type="entry name" value="HATPase_c"/>
    <property type="match status" value="1"/>
</dbReference>
<dbReference type="Gene3D" id="3.30.565.10">
    <property type="entry name" value="Histidine kinase-like ATPase, C-terminal domain"/>
    <property type="match status" value="1"/>
</dbReference>
<feature type="transmembrane region" description="Helical" evidence="12">
    <location>
        <begin position="356"/>
        <end position="379"/>
    </location>
</feature>
<evidence type="ECO:0000256" key="9">
    <source>
        <dbReference type="ARBA" id="ARBA00022989"/>
    </source>
</evidence>
<protein>
    <recommendedName>
        <fullName evidence="3">histidine kinase</fullName>
        <ecNumber evidence="3">2.7.13.3</ecNumber>
    </recommendedName>
</protein>
<dbReference type="InterPro" id="IPR003594">
    <property type="entry name" value="HATPase_dom"/>
</dbReference>
<dbReference type="InterPro" id="IPR000014">
    <property type="entry name" value="PAS"/>
</dbReference>
<comment type="subcellular location">
    <subcellularLocation>
        <location evidence="2">Membrane</location>
        <topology evidence="2">Multi-pass membrane protein</topology>
    </subcellularLocation>
</comment>
<dbReference type="PANTHER" id="PTHR42878:SF7">
    <property type="entry name" value="SENSOR HISTIDINE KINASE GLRK"/>
    <property type="match status" value="1"/>
</dbReference>
<dbReference type="CDD" id="cd00130">
    <property type="entry name" value="PAS"/>
    <property type="match status" value="1"/>
</dbReference>
<dbReference type="AlphaFoldDB" id="A0A2V2MSH3"/>
<keyword evidence="4" id="KW-0808">Transferase</keyword>
<evidence type="ECO:0000256" key="11">
    <source>
        <dbReference type="ARBA" id="ARBA00023136"/>
    </source>
</evidence>
<dbReference type="EC" id="2.7.13.3" evidence="3"/>
<keyword evidence="9 12" id="KW-1133">Transmembrane helix</keyword>
<dbReference type="PROSITE" id="PS50109">
    <property type="entry name" value="HIS_KIN"/>
    <property type="match status" value="1"/>
</dbReference>